<organism evidence="1">
    <name type="scientific">marine metagenome</name>
    <dbReference type="NCBI Taxonomy" id="408172"/>
    <lineage>
        <taxon>unclassified sequences</taxon>
        <taxon>metagenomes</taxon>
        <taxon>ecological metagenomes</taxon>
    </lineage>
</organism>
<reference evidence="1" key="1">
    <citation type="submission" date="2018-05" db="EMBL/GenBank/DDBJ databases">
        <authorList>
            <person name="Lanie J.A."/>
            <person name="Ng W.-L."/>
            <person name="Kazmierczak K.M."/>
            <person name="Andrzejewski T.M."/>
            <person name="Davidsen T.M."/>
            <person name="Wayne K.J."/>
            <person name="Tettelin H."/>
            <person name="Glass J.I."/>
            <person name="Rusch D."/>
            <person name="Podicherti R."/>
            <person name="Tsui H.-C.T."/>
            <person name="Winkler M.E."/>
        </authorList>
    </citation>
    <scope>NUCLEOTIDE SEQUENCE</scope>
</reference>
<name>A0A382C0T5_9ZZZZ</name>
<evidence type="ECO:0000313" key="1">
    <source>
        <dbReference type="EMBL" id="SVB19484.1"/>
    </source>
</evidence>
<proteinExistence type="predicted"/>
<dbReference type="AlphaFoldDB" id="A0A382C0T5"/>
<gene>
    <name evidence="1" type="ORF">METZ01_LOCUS172338</name>
</gene>
<protein>
    <submittedName>
        <fullName evidence="1">Uncharacterized protein</fullName>
    </submittedName>
</protein>
<accession>A0A382C0T5</accession>
<sequence length="45" mass="5028">MFPVLDPTIDQAIAHSQSQADKTVSSRGRFAILCQRTTKMLDHIV</sequence>
<dbReference type="EMBL" id="UINC01032205">
    <property type="protein sequence ID" value="SVB19484.1"/>
    <property type="molecule type" value="Genomic_DNA"/>
</dbReference>